<comment type="caution">
    <text evidence="1">The sequence shown here is derived from an EMBL/GenBank/DDBJ whole genome shotgun (WGS) entry which is preliminary data.</text>
</comment>
<evidence type="ECO:0000313" key="1">
    <source>
        <dbReference type="EMBL" id="KAK0432369.1"/>
    </source>
</evidence>
<organism evidence="1 2">
    <name type="scientific">Armillaria borealis</name>
    <dbReference type="NCBI Taxonomy" id="47425"/>
    <lineage>
        <taxon>Eukaryota</taxon>
        <taxon>Fungi</taxon>
        <taxon>Dikarya</taxon>
        <taxon>Basidiomycota</taxon>
        <taxon>Agaricomycotina</taxon>
        <taxon>Agaricomycetes</taxon>
        <taxon>Agaricomycetidae</taxon>
        <taxon>Agaricales</taxon>
        <taxon>Marasmiineae</taxon>
        <taxon>Physalacriaceae</taxon>
        <taxon>Armillaria</taxon>
    </lineage>
</organism>
<dbReference type="AlphaFoldDB" id="A0AA39J071"/>
<dbReference type="InterPro" id="IPR032675">
    <property type="entry name" value="LRR_dom_sf"/>
</dbReference>
<dbReference type="EMBL" id="JAUEPT010000095">
    <property type="protein sequence ID" value="KAK0432369.1"/>
    <property type="molecule type" value="Genomic_DNA"/>
</dbReference>
<protein>
    <recommendedName>
        <fullName evidence="3">F-box domain-containing protein</fullName>
    </recommendedName>
</protein>
<gene>
    <name evidence="1" type="ORF">EV421DRAFT_1849202</name>
</gene>
<dbReference type="Proteomes" id="UP001175226">
    <property type="component" value="Unassembled WGS sequence"/>
</dbReference>
<sequence>MSLLGLPDKVLEKIVISADPRTGSRRAIRLTCKKLCDVATPLVFEQFYINFTRMARDKSHAIHFLNELSKGRQLARFIRALYFRTLPADSESNVKGLRGVLSLFKKRDTFYGTIGKLILAAVPQMETLEKIHWRTMGQAVLQPKIMNQIIHSLSDSSHIRLVSILSSGIEQDIPCAPFHGLTHLTIRGSGSLDYAPAIIANSPNLFRLEIIMSYLHLHSTSPFPVLSLFVILSGRYFSLEPSTVPALIPHLWNLSEFHVPVGFDVPDEFWIALRDAGVFLHCSVWNRCFKLDNSFLNYLAACRGLKEVHLRLGRRNAFDEQDEQRAQFFLYNIVVMNSESLTVVLLQPEYAGCWCFDAPMLEVLSFCTNLVYIGICVDKERAEVKQDDNTRLLNNLRHWNFLETLDIGAAAPIRMMVTGPGSPVEQRSMEEVSVDITHCVMNFQCRDPTTQMLKLQIHTDSVYDLQLRQQDPKSRIYKFAKSVADTRAMEYAQSIRAMERNFAILSFYNND</sequence>
<dbReference type="SUPFAM" id="SSF52047">
    <property type="entry name" value="RNI-like"/>
    <property type="match status" value="1"/>
</dbReference>
<keyword evidence="2" id="KW-1185">Reference proteome</keyword>
<evidence type="ECO:0008006" key="3">
    <source>
        <dbReference type="Google" id="ProtNLM"/>
    </source>
</evidence>
<evidence type="ECO:0000313" key="2">
    <source>
        <dbReference type="Proteomes" id="UP001175226"/>
    </source>
</evidence>
<dbReference type="Gene3D" id="3.80.10.10">
    <property type="entry name" value="Ribonuclease Inhibitor"/>
    <property type="match status" value="1"/>
</dbReference>
<accession>A0AA39J071</accession>
<name>A0AA39J071_9AGAR</name>
<proteinExistence type="predicted"/>
<reference evidence="1" key="1">
    <citation type="submission" date="2023-06" db="EMBL/GenBank/DDBJ databases">
        <authorList>
            <consortium name="Lawrence Berkeley National Laboratory"/>
            <person name="Ahrendt S."/>
            <person name="Sahu N."/>
            <person name="Indic B."/>
            <person name="Wong-Bajracharya J."/>
            <person name="Merenyi Z."/>
            <person name="Ke H.-M."/>
            <person name="Monk M."/>
            <person name="Kocsube S."/>
            <person name="Drula E."/>
            <person name="Lipzen A."/>
            <person name="Balint B."/>
            <person name="Henrissat B."/>
            <person name="Andreopoulos B."/>
            <person name="Martin F.M."/>
            <person name="Harder C.B."/>
            <person name="Rigling D."/>
            <person name="Ford K.L."/>
            <person name="Foster G.D."/>
            <person name="Pangilinan J."/>
            <person name="Papanicolaou A."/>
            <person name="Barry K."/>
            <person name="LaButti K."/>
            <person name="Viragh M."/>
            <person name="Koriabine M."/>
            <person name="Yan M."/>
            <person name="Riley R."/>
            <person name="Champramary S."/>
            <person name="Plett K.L."/>
            <person name="Tsai I.J."/>
            <person name="Slot J."/>
            <person name="Sipos G."/>
            <person name="Plett J."/>
            <person name="Nagy L.G."/>
            <person name="Grigoriev I.V."/>
        </authorList>
    </citation>
    <scope>NUCLEOTIDE SEQUENCE</scope>
    <source>
        <strain evidence="1">FPL87.14</strain>
    </source>
</reference>